<dbReference type="CDD" id="cd14399">
    <property type="entry name" value="UBA_PLICs"/>
    <property type="match status" value="1"/>
</dbReference>
<dbReference type="Gene3D" id="1.10.8.10">
    <property type="entry name" value="DNA helicase RuvA subunit, C-terminal domain"/>
    <property type="match status" value="1"/>
</dbReference>
<dbReference type="GO" id="GO:0006511">
    <property type="term" value="P:ubiquitin-dependent protein catabolic process"/>
    <property type="evidence" value="ECO:0007669"/>
    <property type="project" value="TreeGrafter"/>
</dbReference>
<dbReference type="InterPro" id="IPR006636">
    <property type="entry name" value="STI1_HS-bd"/>
</dbReference>
<dbReference type="PROSITE" id="PS50030">
    <property type="entry name" value="UBA"/>
    <property type="match status" value="1"/>
</dbReference>
<protein>
    <recommendedName>
        <fullName evidence="2">UBA domain-containing protein</fullName>
    </recommendedName>
</protein>
<dbReference type="SUPFAM" id="SSF46934">
    <property type="entry name" value="UBA-like"/>
    <property type="match status" value="1"/>
</dbReference>
<dbReference type="Pfam" id="PF23195">
    <property type="entry name" value="UBQLN1"/>
    <property type="match status" value="1"/>
</dbReference>
<proteinExistence type="predicted"/>
<dbReference type="Ensembl" id="ENSSAUT00010034610.1">
    <property type="protein sequence ID" value="ENSSAUP00010032865.1"/>
    <property type="gene ID" value="ENSSAUG00010013924.1"/>
</dbReference>
<reference evidence="3" key="3">
    <citation type="submission" date="2025-09" db="UniProtKB">
        <authorList>
            <consortium name="Ensembl"/>
        </authorList>
    </citation>
    <scope>IDENTIFICATION</scope>
</reference>
<dbReference type="InterPro" id="IPR015496">
    <property type="entry name" value="Ubiquilin"/>
</dbReference>
<dbReference type="InterPro" id="IPR015940">
    <property type="entry name" value="UBA"/>
</dbReference>
<feature type="region of interest" description="Disordered" evidence="1">
    <location>
        <begin position="116"/>
        <end position="140"/>
    </location>
</feature>
<dbReference type="GO" id="GO:0031593">
    <property type="term" value="F:polyubiquitin modification-dependent protein binding"/>
    <property type="evidence" value="ECO:0007669"/>
    <property type="project" value="TreeGrafter"/>
</dbReference>
<evidence type="ECO:0000259" key="2">
    <source>
        <dbReference type="PROSITE" id="PS50030"/>
    </source>
</evidence>
<dbReference type="Gene3D" id="1.10.260.100">
    <property type="match status" value="1"/>
</dbReference>
<dbReference type="Pfam" id="PF00627">
    <property type="entry name" value="UBA"/>
    <property type="match status" value="1"/>
</dbReference>
<dbReference type="InParanoid" id="A0A671W212"/>
<dbReference type="AlphaFoldDB" id="A0A671W212"/>
<dbReference type="SMART" id="SM00727">
    <property type="entry name" value="STI1"/>
    <property type="match status" value="2"/>
</dbReference>
<dbReference type="OMA" id="GNMENQN"/>
<dbReference type="Proteomes" id="UP000472265">
    <property type="component" value="Chromosome 17"/>
</dbReference>
<dbReference type="GeneTree" id="ENSGT00940000155620"/>
<dbReference type="PANTHER" id="PTHR10677:SF3">
    <property type="entry name" value="FI07626P-RELATED"/>
    <property type="match status" value="1"/>
</dbReference>
<organism evidence="3 4">
    <name type="scientific">Sparus aurata</name>
    <name type="common">Gilthead sea bream</name>
    <dbReference type="NCBI Taxonomy" id="8175"/>
    <lineage>
        <taxon>Eukaryota</taxon>
        <taxon>Metazoa</taxon>
        <taxon>Chordata</taxon>
        <taxon>Craniata</taxon>
        <taxon>Vertebrata</taxon>
        <taxon>Euteleostomi</taxon>
        <taxon>Actinopterygii</taxon>
        <taxon>Neopterygii</taxon>
        <taxon>Teleostei</taxon>
        <taxon>Neoteleostei</taxon>
        <taxon>Acanthomorphata</taxon>
        <taxon>Eupercaria</taxon>
        <taxon>Spariformes</taxon>
        <taxon>Sparidae</taxon>
        <taxon>Sparus</taxon>
    </lineage>
</organism>
<dbReference type="InterPro" id="IPR009060">
    <property type="entry name" value="UBA-like_sf"/>
</dbReference>
<evidence type="ECO:0000313" key="3">
    <source>
        <dbReference type="Ensembl" id="ENSSAUP00010032865.1"/>
    </source>
</evidence>
<feature type="compositionally biased region" description="Low complexity" evidence="1">
    <location>
        <begin position="131"/>
        <end position="140"/>
    </location>
</feature>
<evidence type="ECO:0000313" key="4">
    <source>
        <dbReference type="Proteomes" id="UP000472265"/>
    </source>
</evidence>
<evidence type="ECO:0000256" key="1">
    <source>
        <dbReference type="SAM" id="MobiDB-lite"/>
    </source>
</evidence>
<reference evidence="3" key="2">
    <citation type="submission" date="2025-08" db="UniProtKB">
        <authorList>
            <consortium name="Ensembl"/>
        </authorList>
    </citation>
    <scope>IDENTIFICATION</scope>
</reference>
<accession>A0A671W212</accession>
<dbReference type="PANTHER" id="PTHR10677">
    <property type="entry name" value="UBIQUILIN"/>
    <property type="match status" value="1"/>
</dbReference>
<sequence>MGSSNFMEMQQQVQSQLMSDPQMLSQVMANPLVQNMMSNPDLMRQMFAGNPQMQQLMEQNPDVSRMQNPDTLSTLTNPRVMQALTQIQQGLQTLQTEAPGFMSRYQLSALNHFLQSSTGESVPPVNPPPTATATQPSPSQQQLMQQMLQMFAGGGPSLQTPEVRFQQQLDQLNAMGFINREANLQALIATGGDVNAAIERLLA</sequence>
<dbReference type="FunFam" id="1.10.8.10:FF:000077">
    <property type="entry name" value="Ubiquilin like"/>
    <property type="match status" value="1"/>
</dbReference>
<keyword evidence="4" id="KW-1185">Reference proteome</keyword>
<feature type="domain" description="UBA" evidence="2">
    <location>
        <begin position="159"/>
        <end position="203"/>
    </location>
</feature>
<name>A0A671W212_SPAAU</name>
<reference evidence="3" key="1">
    <citation type="submission" date="2021-04" db="EMBL/GenBank/DDBJ databases">
        <authorList>
            <consortium name="Wellcome Sanger Institute Data Sharing"/>
        </authorList>
    </citation>
    <scope>NUCLEOTIDE SEQUENCE [LARGE SCALE GENOMIC DNA]</scope>
</reference>
<dbReference type="GO" id="GO:0005829">
    <property type="term" value="C:cytosol"/>
    <property type="evidence" value="ECO:0007669"/>
    <property type="project" value="TreeGrafter"/>
</dbReference>
<dbReference type="SMART" id="SM00165">
    <property type="entry name" value="UBA"/>
    <property type="match status" value="1"/>
</dbReference>